<sequence length="178" mass="19620">MTWATSHVVFALPWALASFVDDARDVPHDTPVFWLDACESFRRHWSVFHASLFQFFYASVFQPLGGGHLAVVAVVAFSTSFHGFQTHWLIWGLVNGLGLSAERVVDARGETRRRTPREGTFGFAREAVSKAARRTVAIYSAVLTTCGRGFDARAHASVFGAFFACSCAWEATRRGDAG</sequence>
<dbReference type="GO" id="GO:0019432">
    <property type="term" value="P:triglyceride biosynthetic process"/>
    <property type="evidence" value="ECO:0007669"/>
    <property type="project" value="UniProtKB-ARBA"/>
</dbReference>
<evidence type="ECO:0000256" key="5">
    <source>
        <dbReference type="SAM" id="SignalP"/>
    </source>
</evidence>
<dbReference type="GO" id="GO:0016746">
    <property type="term" value="F:acyltransferase activity"/>
    <property type="evidence" value="ECO:0007669"/>
    <property type="project" value="TreeGrafter"/>
</dbReference>
<dbReference type="PANTHER" id="PTHR13285">
    <property type="entry name" value="ACYLTRANSFERASE"/>
    <property type="match status" value="1"/>
</dbReference>
<name>C1N1S3_MICPC</name>
<dbReference type="KEGG" id="mpp:MICPUCDRAFT_51713"/>
<keyword evidence="3" id="KW-1133">Transmembrane helix</keyword>
<evidence type="ECO:0000313" key="7">
    <source>
        <dbReference type="Proteomes" id="UP000001876"/>
    </source>
</evidence>
<keyword evidence="7" id="KW-1185">Reference proteome</keyword>
<organism evidence="7">
    <name type="scientific">Micromonas pusilla (strain CCMP1545)</name>
    <name type="common">Picoplanktonic green alga</name>
    <dbReference type="NCBI Taxonomy" id="564608"/>
    <lineage>
        <taxon>Eukaryota</taxon>
        <taxon>Viridiplantae</taxon>
        <taxon>Chlorophyta</taxon>
        <taxon>Mamiellophyceae</taxon>
        <taxon>Mamiellales</taxon>
        <taxon>Mamiellaceae</taxon>
        <taxon>Micromonas</taxon>
    </lineage>
</organism>
<dbReference type="InterPro" id="IPR051085">
    <property type="entry name" value="MB_O-acyltransferase"/>
</dbReference>
<comment type="subcellular location">
    <subcellularLocation>
        <location evidence="1">Membrane</location>
        <topology evidence="1">Multi-pass membrane protein</topology>
    </subcellularLocation>
</comment>
<keyword evidence="2" id="KW-0812">Transmembrane</keyword>
<dbReference type="InterPro" id="IPR004299">
    <property type="entry name" value="MBOAT_fam"/>
</dbReference>
<keyword evidence="5" id="KW-0732">Signal</keyword>
<dbReference type="GeneID" id="9687608"/>
<dbReference type="GO" id="GO:0016020">
    <property type="term" value="C:membrane"/>
    <property type="evidence" value="ECO:0007669"/>
    <property type="project" value="UniProtKB-SubCell"/>
</dbReference>
<dbReference type="AlphaFoldDB" id="C1N1S3"/>
<dbReference type="Pfam" id="PF03062">
    <property type="entry name" value="MBOAT"/>
    <property type="match status" value="1"/>
</dbReference>
<dbReference type="GO" id="GO:0005783">
    <property type="term" value="C:endoplasmic reticulum"/>
    <property type="evidence" value="ECO:0007669"/>
    <property type="project" value="TreeGrafter"/>
</dbReference>
<dbReference type="PANTHER" id="PTHR13285:SF18">
    <property type="entry name" value="PROTEIN-CYSTEINE N-PALMITOYLTRANSFERASE RASP"/>
    <property type="match status" value="1"/>
</dbReference>
<evidence type="ECO:0000256" key="3">
    <source>
        <dbReference type="ARBA" id="ARBA00022989"/>
    </source>
</evidence>
<accession>C1N1S3</accession>
<keyword evidence="4" id="KW-0472">Membrane</keyword>
<gene>
    <name evidence="6" type="ORF">MICPUCDRAFT_51713</name>
</gene>
<feature type="signal peptide" evidence="5">
    <location>
        <begin position="1"/>
        <end position="17"/>
    </location>
</feature>
<dbReference type="EMBL" id="GG663745">
    <property type="protein sequence ID" value="EEH53881.1"/>
    <property type="molecule type" value="Genomic_DNA"/>
</dbReference>
<dbReference type="Proteomes" id="UP000001876">
    <property type="component" value="Unassembled WGS sequence"/>
</dbReference>
<dbReference type="STRING" id="564608.C1N1S3"/>
<reference evidence="6 7" key="1">
    <citation type="journal article" date="2009" name="Science">
        <title>Green evolution and dynamic adaptations revealed by genomes of the marine picoeukaryotes Micromonas.</title>
        <authorList>
            <person name="Worden A.Z."/>
            <person name="Lee J.H."/>
            <person name="Mock T."/>
            <person name="Rouze P."/>
            <person name="Simmons M.P."/>
            <person name="Aerts A.L."/>
            <person name="Allen A.E."/>
            <person name="Cuvelier M.L."/>
            <person name="Derelle E."/>
            <person name="Everett M.V."/>
            <person name="Foulon E."/>
            <person name="Grimwood J."/>
            <person name="Gundlach H."/>
            <person name="Henrissat B."/>
            <person name="Napoli C."/>
            <person name="McDonald S.M."/>
            <person name="Parker M.S."/>
            <person name="Rombauts S."/>
            <person name="Salamov A."/>
            <person name="Von Dassow P."/>
            <person name="Badger J.H."/>
            <person name="Coutinho P.M."/>
            <person name="Demir E."/>
            <person name="Dubchak I."/>
            <person name="Gentemann C."/>
            <person name="Eikrem W."/>
            <person name="Gready J.E."/>
            <person name="John U."/>
            <person name="Lanier W."/>
            <person name="Lindquist E.A."/>
            <person name="Lucas S."/>
            <person name="Mayer K.F."/>
            <person name="Moreau H."/>
            <person name="Not F."/>
            <person name="Otillar R."/>
            <person name="Panaud O."/>
            <person name="Pangilinan J."/>
            <person name="Paulsen I."/>
            <person name="Piegu B."/>
            <person name="Poliakov A."/>
            <person name="Robbens S."/>
            <person name="Schmutz J."/>
            <person name="Toulza E."/>
            <person name="Wyss T."/>
            <person name="Zelensky A."/>
            <person name="Zhou K."/>
            <person name="Armbrust E.V."/>
            <person name="Bhattacharya D."/>
            <person name="Goodenough U.W."/>
            <person name="Van de Peer Y."/>
            <person name="Grigoriev I.V."/>
        </authorList>
    </citation>
    <scope>NUCLEOTIDE SEQUENCE [LARGE SCALE GENOMIC DNA]</scope>
    <source>
        <strain evidence="6 7">CCMP1545</strain>
    </source>
</reference>
<dbReference type="RefSeq" id="XP_003062169.1">
    <property type="nucleotide sequence ID" value="XM_003062123.1"/>
</dbReference>
<evidence type="ECO:0000256" key="2">
    <source>
        <dbReference type="ARBA" id="ARBA00022692"/>
    </source>
</evidence>
<evidence type="ECO:0000256" key="1">
    <source>
        <dbReference type="ARBA" id="ARBA00004141"/>
    </source>
</evidence>
<feature type="chain" id="PRO_5002912232" evidence="5">
    <location>
        <begin position="18"/>
        <end position="178"/>
    </location>
</feature>
<protein>
    <submittedName>
        <fullName evidence="6">Predicted protein</fullName>
    </submittedName>
</protein>
<evidence type="ECO:0000256" key="4">
    <source>
        <dbReference type="ARBA" id="ARBA00023136"/>
    </source>
</evidence>
<proteinExistence type="predicted"/>
<evidence type="ECO:0000313" key="6">
    <source>
        <dbReference type="EMBL" id="EEH53881.1"/>
    </source>
</evidence>